<comment type="caution">
    <text evidence="1">The sequence shown here is derived from an EMBL/GenBank/DDBJ whole genome shotgun (WGS) entry which is preliminary data.</text>
</comment>
<evidence type="ECO:0000313" key="2">
    <source>
        <dbReference type="Proteomes" id="UP000291525"/>
    </source>
</evidence>
<reference evidence="1 2" key="1">
    <citation type="submission" date="2019-02" db="EMBL/GenBank/DDBJ databases">
        <title>First genome of the species Streptococcus parasuis.</title>
        <authorList>
            <person name="Stevens M.J.A."/>
            <person name="Stephan R."/>
        </authorList>
    </citation>
    <scope>NUCLEOTIDE SEQUENCE [LARGE SCALE GENOMIC DNA]</scope>
    <source>
        <strain evidence="1 2">4253</strain>
    </source>
</reference>
<protein>
    <submittedName>
        <fullName evidence="1">Uncharacterized protein</fullName>
    </submittedName>
</protein>
<gene>
    <name evidence="1" type="ORF">EXW74_08785</name>
</gene>
<dbReference type="Pfam" id="PF19385">
    <property type="entry name" value="DUF5960"/>
    <property type="match status" value="1"/>
</dbReference>
<proteinExistence type="predicted"/>
<evidence type="ECO:0000313" key="1">
    <source>
        <dbReference type="EMBL" id="TAA08351.1"/>
    </source>
</evidence>
<name>A0A4Q8KZS4_9STRE</name>
<dbReference type="RefSeq" id="WP_130555568.1">
    <property type="nucleotide sequence ID" value="NZ_SHGT01000070.1"/>
</dbReference>
<organism evidence="1 2">
    <name type="scientific">Streptococcus parasuis</name>
    <dbReference type="NCBI Taxonomy" id="1501662"/>
    <lineage>
        <taxon>Bacteria</taxon>
        <taxon>Bacillati</taxon>
        <taxon>Bacillota</taxon>
        <taxon>Bacilli</taxon>
        <taxon>Lactobacillales</taxon>
        <taxon>Streptococcaceae</taxon>
        <taxon>Streptococcus</taxon>
    </lineage>
</organism>
<dbReference type="InterPro" id="IPR046004">
    <property type="entry name" value="DUF5960"/>
</dbReference>
<dbReference type="OrthoDB" id="1698005at2"/>
<sequence>MNRKNIYEDLIQFDYFSDSYLQFEKDFNKYYKGVDPLTFLIDDILLTMAMKQKNYFRLHKSKATDGRDHYFIFKVKTMKENPRIRIYEYQEMRFSVNLPLNR</sequence>
<dbReference type="AlphaFoldDB" id="A0A4Q8KZS4"/>
<dbReference type="EMBL" id="SHGT01000070">
    <property type="protein sequence ID" value="TAA08351.1"/>
    <property type="molecule type" value="Genomic_DNA"/>
</dbReference>
<accession>A0A4Q8KZS4</accession>
<dbReference type="Proteomes" id="UP000291525">
    <property type="component" value="Unassembled WGS sequence"/>
</dbReference>